<dbReference type="GO" id="GO:0000166">
    <property type="term" value="F:nucleotide binding"/>
    <property type="evidence" value="ECO:0007669"/>
    <property type="project" value="UniProtKB-UniRule"/>
</dbReference>
<dbReference type="Proteomes" id="UP000182379">
    <property type="component" value="Unassembled WGS sequence"/>
</dbReference>
<dbReference type="Gene3D" id="3.30.70.860">
    <property type="match status" value="1"/>
</dbReference>
<accession>A0A1H2XL36</accession>
<dbReference type="AlphaFoldDB" id="A0A1H2XL36"/>
<evidence type="ECO:0000313" key="5">
    <source>
        <dbReference type="Proteomes" id="UP000182379"/>
    </source>
</evidence>
<dbReference type="NCBIfam" id="NF003819">
    <property type="entry name" value="PRK05412.1"/>
    <property type="match status" value="1"/>
</dbReference>
<gene>
    <name evidence="4" type="ORF">SAMN05216495_10923</name>
</gene>
<sequence>MAKNSSFDIVSQIDMQELDNALNQTRKEIEQRYDFRGSNATIELADGDLKLAAEDEYKLGAILDILRQRMAKRGLSLRSLDPGKVEPAAKGTVRQTVKLKQGIDKETAKKVIAAIKGAKIKVTTQQQDDQIRVSGPKKDDLQAVIQLVKGQDFGIDMQFINMR</sequence>
<evidence type="ECO:0000313" key="4">
    <source>
        <dbReference type="EMBL" id="SDW93582.1"/>
    </source>
</evidence>
<comment type="function">
    <text evidence="3">Nucleotide-binding protein.</text>
</comment>
<dbReference type="InterPro" id="IPR035571">
    <property type="entry name" value="UPF0234-like_C"/>
</dbReference>
<dbReference type="InterPro" id="IPR007551">
    <property type="entry name" value="YajQ/Smlt4090-like"/>
</dbReference>
<comment type="similarity">
    <text evidence="2 3">Belongs to the YajQ family.</text>
</comment>
<dbReference type="PANTHER" id="PTHR30476:SF0">
    <property type="entry name" value="UPF0234 PROTEIN YAJQ"/>
    <property type="match status" value="1"/>
</dbReference>
<evidence type="ECO:0000256" key="1">
    <source>
        <dbReference type="ARBA" id="ARBA00022741"/>
    </source>
</evidence>
<organism evidence="4 5">
    <name type="scientific">Acidaminococcus fermentans</name>
    <dbReference type="NCBI Taxonomy" id="905"/>
    <lineage>
        <taxon>Bacteria</taxon>
        <taxon>Bacillati</taxon>
        <taxon>Bacillota</taxon>
        <taxon>Negativicutes</taxon>
        <taxon>Acidaminococcales</taxon>
        <taxon>Acidaminococcaceae</taxon>
        <taxon>Acidaminococcus</taxon>
    </lineage>
</organism>
<keyword evidence="1 3" id="KW-0547">Nucleotide-binding</keyword>
<reference evidence="4 5" key="1">
    <citation type="submission" date="2016-10" db="EMBL/GenBank/DDBJ databases">
        <authorList>
            <person name="Varghese N."/>
            <person name="Submissions S."/>
        </authorList>
    </citation>
    <scope>NUCLEOTIDE SEQUENCE [LARGE SCALE GENOMIC DNA]</scope>
    <source>
        <strain evidence="4 5">WCC6</strain>
    </source>
</reference>
<proteinExistence type="inferred from homology"/>
<dbReference type="CDD" id="cd11740">
    <property type="entry name" value="YajQ_like"/>
    <property type="match status" value="1"/>
</dbReference>
<dbReference type="PANTHER" id="PTHR30476">
    <property type="entry name" value="UPF0234 PROTEIN YAJQ"/>
    <property type="match status" value="1"/>
</dbReference>
<dbReference type="OMA" id="DFKGVGA"/>
<evidence type="ECO:0000256" key="3">
    <source>
        <dbReference type="HAMAP-Rule" id="MF_00632"/>
    </source>
</evidence>
<comment type="caution">
    <text evidence="4">The sequence shown here is derived from an EMBL/GenBank/DDBJ whole genome shotgun (WGS) entry which is preliminary data.</text>
</comment>
<protein>
    <recommendedName>
        <fullName evidence="3">Nucleotide-binding protein SAMN05216495_10923</fullName>
    </recommendedName>
</protein>
<dbReference type="Gene3D" id="3.30.70.990">
    <property type="entry name" value="YajQ-like, domain 2"/>
    <property type="match status" value="1"/>
</dbReference>
<dbReference type="GeneID" id="78334270"/>
<dbReference type="RefSeq" id="WP_012937906.1">
    <property type="nucleotide sequence ID" value="NZ_CAMEFB010000002.1"/>
</dbReference>
<dbReference type="GO" id="GO:0005829">
    <property type="term" value="C:cytosol"/>
    <property type="evidence" value="ECO:0007669"/>
    <property type="project" value="TreeGrafter"/>
</dbReference>
<dbReference type="HAMAP" id="MF_00632">
    <property type="entry name" value="UPF0234"/>
    <property type="match status" value="1"/>
</dbReference>
<dbReference type="InterPro" id="IPR036183">
    <property type="entry name" value="YajQ-like_sf"/>
</dbReference>
<dbReference type="SUPFAM" id="SSF89963">
    <property type="entry name" value="YajQ-like"/>
    <property type="match status" value="2"/>
</dbReference>
<dbReference type="InterPro" id="IPR035570">
    <property type="entry name" value="UPF0234_N"/>
</dbReference>
<evidence type="ECO:0000256" key="2">
    <source>
        <dbReference type="ARBA" id="ARBA00093450"/>
    </source>
</evidence>
<dbReference type="EMBL" id="FNOP01000009">
    <property type="protein sequence ID" value="SDW93582.1"/>
    <property type="molecule type" value="Genomic_DNA"/>
</dbReference>
<name>A0A1H2XL36_ACIFE</name>
<dbReference type="Pfam" id="PF04461">
    <property type="entry name" value="YajQ"/>
    <property type="match status" value="1"/>
</dbReference>